<evidence type="ECO:0000313" key="1">
    <source>
        <dbReference type="EMBL" id="SNS08029.1"/>
    </source>
</evidence>
<dbReference type="RefSeq" id="WP_089274828.1">
    <property type="nucleotide sequence ID" value="NZ_FZOC01000005.1"/>
</dbReference>
<dbReference type="Proteomes" id="UP000198324">
    <property type="component" value="Unassembled WGS sequence"/>
</dbReference>
<name>A0A239BKA3_9BACT</name>
<dbReference type="InterPro" id="IPR024997">
    <property type="entry name" value="DUF3892"/>
</dbReference>
<evidence type="ECO:0000313" key="2">
    <source>
        <dbReference type="Proteomes" id="UP000198324"/>
    </source>
</evidence>
<keyword evidence="2" id="KW-1185">Reference proteome</keyword>
<sequence>MASSHRIDCINKTDRQSAHERIRSVGGANNDGSKWRIAQEEAIAGIESGKWAFYVSVAGKSVDVVVAVSAHGNKYLKTVSDGEQPNNLLSLPECK</sequence>
<evidence type="ECO:0008006" key="3">
    <source>
        <dbReference type="Google" id="ProtNLM"/>
    </source>
</evidence>
<protein>
    <recommendedName>
        <fullName evidence="3">DUF3892 domain-containing protein</fullName>
    </recommendedName>
</protein>
<accession>A0A239BKA3</accession>
<dbReference type="AlphaFoldDB" id="A0A239BKA3"/>
<proteinExistence type="predicted"/>
<organism evidence="1 2">
    <name type="scientific">Humidesulfovibrio mexicanus</name>
    <dbReference type="NCBI Taxonomy" id="147047"/>
    <lineage>
        <taxon>Bacteria</taxon>
        <taxon>Pseudomonadati</taxon>
        <taxon>Thermodesulfobacteriota</taxon>
        <taxon>Desulfovibrionia</taxon>
        <taxon>Desulfovibrionales</taxon>
        <taxon>Desulfovibrionaceae</taxon>
        <taxon>Humidesulfovibrio</taxon>
    </lineage>
</organism>
<dbReference type="OrthoDB" id="826539at2"/>
<gene>
    <name evidence="1" type="ORF">SAMN04488503_2626</name>
</gene>
<dbReference type="EMBL" id="FZOC01000005">
    <property type="protein sequence ID" value="SNS08029.1"/>
    <property type="molecule type" value="Genomic_DNA"/>
</dbReference>
<dbReference type="Pfam" id="PF13031">
    <property type="entry name" value="DUF3892"/>
    <property type="match status" value="1"/>
</dbReference>
<reference evidence="1 2" key="1">
    <citation type="submission" date="2017-06" db="EMBL/GenBank/DDBJ databases">
        <authorList>
            <person name="Kim H.J."/>
            <person name="Triplett B.A."/>
        </authorList>
    </citation>
    <scope>NUCLEOTIDE SEQUENCE [LARGE SCALE GENOMIC DNA]</scope>
    <source>
        <strain evidence="1 2">DSM 13116</strain>
    </source>
</reference>